<dbReference type="EnsemblPlants" id="AVESA.00010b.r2.4CG1262850.1">
    <property type="protein sequence ID" value="AVESA.00010b.r2.4CG1262850.1.CDS.1"/>
    <property type="gene ID" value="AVESA.00010b.r2.4CG1262850"/>
</dbReference>
<reference evidence="1" key="1">
    <citation type="submission" date="2021-05" db="EMBL/GenBank/DDBJ databases">
        <authorList>
            <person name="Scholz U."/>
            <person name="Mascher M."/>
            <person name="Fiebig A."/>
        </authorList>
    </citation>
    <scope>NUCLEOTIDE SEQUENCE [LARGE SCALE GENOMIC DNA]</scope>
</reference>
<reference evidence="1" key="2">
    <citation type="submission" date="2025-09" db="UniProtKB">
        <authorList>
            <consortium name="EnsemblPlants"/>
        </authorList>
    </citation>
    <scope>IDENTIFICATION</scope>
</reference>
<protein>
    <submittedName>
        <fullName evidence="1">Uncharacterized protein</fullName>
    </submittedName>
</protein>
<name>A0ACD5WPB5_AVESA</name>
<organism evidence="1 2">
    <name type="scientific">Avena sativa</name>
    <name type="common">Oat</name>
    <dbReference type="NCBI Taxonomy" id="4498"/>
    <lineage>
        <taxon>Eukaryota</taxon>
        <taxon>Viridiplantae</taxon>
        <taxon>Streptophyta</taxon>
        <taxon>Embryophyta</taxon>
        <taxon>Tracheophyta</taxon>
        <taxon>Spermatophyta</taxon>
        <taxon>Magnoliopsida</taxon>
        <taxon>Liliopsida</taxon>
        <taxon>Poales</taxon>
        <taxon>Poaceae</taxon>
        <taxon>BOP clade</taxon>
        <taxon>Pooideae</taxon>
        <taxon>Poodae</taxon>
        <taxon>Poeae</taxon>
        <taxon>Poeae Chloroplast Group 1 (Aveneae type)</taxon>
        <taxon>Aveninae</taxon>
        <taxon>Avena</taxon>
    </lineage>
</organism>
<dbReference type="Proteomes" id="UP001732700">
    <property type="component" value="Chromosome 4C"/>
</dbReference>
<proteinExistence type="predicted"/>
<keyword evidence="2" id="KW-1185">Reference proteome</keyword>
<evidence type="ECO:0000313" key="1">
    <source>
        <dbReference type="EnsemblPlants" id="AVESA.00010b.r2.4CG1262850.1.CDS.1"/>
    </source>
</evidence>
<accession>A0ACD5WPB5</accession>
<sequence>MSQSSADAYSDDDGLDRTQIRVTRARLSSPGAGNNAVAPYVPRVIRAAAAVSRYTPASARGYSPKLSVDMAVAHSWAPYAAVVHALSSLSLLALKGDRDREVARETVAELYAHPAPFGAAPARRFPEGEVYVCLDRPPFARKMEGIQAPLSQADASQYGKEFANACYSYVHGIGNAMDELTRVNDRGDLPPVLYDRAAFESAFLLTWAEQ</sequence>
<evidence type="ECO:0000313" key="2">
    <source>
        <dbReference type="Proteomes" id="UP001732700"/>
    </source>
</evidence>